<organism evidence="8 9">
    <name type="scientific">Gymnopus androsaceus JB14</name>
    <dbReference type="NCBI Taxonomy" id="1447944"/>
    <lineage>
        <taxon>Eukaryota</taxon>
        <taxon>Fungi</taxon>
        <taxon>Dikarya</taxon>
        <taxon>Basidiomycota</taxon>
        <taxon>Agaricomycotina</taxon>
        <taxon>Agaricomycetes</taxon>
        <taxon>Agaricomycetidae</taxon>
        <taxon>Agaricales</taxon>
        <taxon>Marasmiineae</taxon>
        <taxon>Omphalotaceae</taxon>
        <taxon>Gymnopus</taxon>
    </lineage>
</organism>
<feature type="domain" description="Helicase C-terminal" evidence="7">
    <location>
        <begin position="1"/>
        <end position="123"/>
    </location>
</feature>
<evidence type="ECO:0000313" key="8">
    <source>
        <dbReference type="EMBL" id="KAE9387629.1"/>
    </source>
</evidence>
<dbReference type="GO" id="GO:0043138">
    <property type="term" value="F:3'-5' DNA helicase activity"/>
    <property type="evidence" value="ECO:0007669"/>
    <property type="project" value="UniProtKB-EC"/>
</dbReference>
<protein>
    <recommendedName>
        <fullName evidence="6">DNA 3'-5' helicase</fullName>
        <ecNumber evidence="6">5.6.2.4</ecNumber>
    </recommendedName>
</protein>
<dbReference type="SUPFAM" id="SSF52540">
    <property type="entry name" value="P-loop containing nucleoside triphosphate hydrolases"/>
    <property type="match status" value="1"/>
</dbReference>
<dbReference type="PANTHER" id="PTHR13710">
    <property type="entry name" value="DNA HELICASE RECQ FAMILY MEMBER"/>
    <property type="match status" value="1"/>
</dbReference>
<keyword evidence="2" id="KW-0238">DNA-binding</keyword>
<sequence>MFHGQMSNKEKKDTDKQWKDAKSLQDQWMVCTLAYGQGIDYSSVRVTIHKDPWELINYVQETGRSGRDRNVSTCYTFWSSLPPALEPSNPDHIGCEEMRRLLQSSECLRLGFAALDRTSQSCVALDGELCSNCEKAAQIPFMFSIADFPRLDKPLVPSDPSNPISELVPITVQTHAASLRAQKAVAEHQLVKLKHILDSAQAHGCLDCWVYDQRHTADVIHKRHWAFNSLQSQLRIYWDQNENWPFCYHCWVPLGHPCNHPPPPTKSPIDRTQCPYQVHNSEFTPPKQVPIIPHLIVLIFAHMGNRPNKITFEEALAKKLGIMTYQVKRMPELVKWFKERVTETQDVHHFIKYIISWYNLTRPSH</sequence>
<dbReference type="PROSITE" id="PS51194">
    <property type="entry name" value="HELICASE_CTER"/>
    <property type="match status" value="1"/>
</dbReference>
<dbReference type="Proteomes" id="UP000799118">
    <property type="component" value="Unassembled WGS sequence"/>
</dbReference>
<dbReference type="GO" id="GO:0005634">
    <property type="term" value="C:nucleus"/>
    <property type="evidence" value="ECO:0007669"/>
    <property type="project" value="TreeGrafter"/>
</dbReference>
<proteinExistence type="inferred from homology"/>
<evidence type="ECO:0000256" key="4">
    <source>
        <dbReference type="ARBA" id="ARBA00023242"/>
    </source>
</evidence>
<name>A0A6A4GPC6_9AGAR</name>
<dbReference type="Gene3D" id="3.40.50.300">
    <property type="entry name" value="P-loop containing nucleotide triphosphate hydrolases"/>
    <property type="match status" value="1"/>
</dbReference>
<dbReference type="GO" id="GO:0009378">
    <property type="term" value="F:four-way junction helicase activity"/>
    <property type="evidence" value="ECO:0007669"/>
    <property type="project" value="TreeGrafter"/>
</dbReference>
<dbReference type="OrthoDB" id="2507344at2759"/>
<dbReference type="GO" id="GO:0005737">
    <property type="term" value="C:cytoplasm"/>
    <property type="evidence" value="ECO:0007669"/>
    <property type="project" value="TreeGrafter"/>
</dbReference>
<evidence type="ECO:0000259" key="7">
    <source>
        <dbReference type="PROSITE" id="PS51194"/>
    </source>
</evidence>
<comment type="similarity">
    <text evidence="1">Belongs to the helicase family. RecQ subfamily.</text>
</comment>
<dbReference type="InterPro" id="IPR001650">
    <property type="entry name" value="Helicase_C-like"/>
</dbReference>
<dbReference type="GO" id="GO:0003677">
    <property type="term" value="F:DNA binding"/>
    <property type="evidence" value="ECO:0007669"/>
    <property type="project" value="UniProtKB-KW"/>
</dbReference>
<comment type="catalytic activity">
    <reaction evidence="5">
        <text>Couples ATP hydrolysis with the unwinding of duplex DNA by translocating in the 3'-5' direction.</text>
        <dbReference type="EC" id="5.6.2.4"/>
    </reaction>
</comment>
<evidence type="ECO:0000256" key="5">
    <source>
        <dbReference type="ARBA" id="ARBA00034617"/>
    </source>
</evidence>
<keyword evidence="9" id="KW-1185">Reference proteome</keyword>
<evidence type="ECO:0000256" key="6">
    <source>
        <dbReference type="ARBA" id="ARBA00034808"/>
    </source>
</evidence>
<evidence type="ECO:0000313" key="9">
    <source>
        <dbReference type="Proteomes" id="UP000799118"/>
    </source>
</evidence>
<reference evidence="8" key="1">
    <citation type="journal article" date="2019" name="Environ. Microbiol.">
        <title>Fungal ecological strategies reflected in gene transcription - a case study of two litter decomposers.</title>
        <authorList>
            <person name="Barbi F."/>
            <person name="Kohler A."/>
            <person name="Barry K."/>
            <person name="Baskaran P."/>
            <person name="Daum C."/>
            <person name="Fauchery L."/>
            <person name="Ihrmark K."/>
            <person name="Kuo A."/>
            <person name="LaButti K."/>
            <person name="Lipzen A."/>
            <person name="Morin E."/>
            <person name="Grigoriev I.V."/>
            <person name="Henrissat B."/>
            <person name="Lindahl B."/>
            <person name="Martin F."/>
        </authorList>
    </citation>
    <scope>NUCLEOTIDE SEQUENCE</scope>
    <source>
        <strain evidence="8">JB14</strain>
    </source>
</reference>
<dbReference type="GO" id="GO:0000724">
    <property type="term" value="P:double-strand break repair via homologous recombination"/>
    <property type="evidence" value="ECO:0007669"/>
    <property type="project" value="TreeGrafter"/>
</dbReference>
<dbReference type="GO" id="GO:0005694">
    <property type="term" value="C:chromosome"/>
    <property type="evidence" value="ECO:0007669"/>
    <property type="project" value="TreeGrafter"/>
</dbReference>
<keyword evidence="3" id="KW-0413">Isomerase</keyword>
<gene>
    <name evidence="8" type="ORF">BT96DRAFT_478325</name>
</gene>
<dbReference type="AlphaFoldDB" id="A0A6A4GPC6"/>
<dbReference type="Pfam" id="PF00271">
    <property type="entry name" value="Helicase_C"/>
    <property type="match status" value="1"/>
</dbReference>
<dbReference type="PANTHER" id="PTHR13710:SF153">
    <property type="entry name" value="RECQ-LIKE DNA HELICASE BLM"/>
    <property type="match status" value="1"/>
</dbReference>
<evidence type="ECO:0000256" key="3">
    <source>
        <dbReference type="ARBA" id="ARBA00023235"/>
    </source>
</evidence>
<keyword evidence="4" id="KW-0539">Nucleus</keyword>
<dbReference type="EC" id="5.6.2.4" evidence="6"/>
<accession>A0A6A4GPC6</accession>
<dbReference type="InterPro" id="IPR027417">
    <property type="entry name" value="P-loop_NTPase"/>
</dbReference>
<dbReference type="EMBL" id="ML769789">
    <property type="protein sequence ID" value="KAE9387629.1"/>
    <property type="molecule type" value="Genomic_DNA"/>
</dbReference>
<evidence type="ECO:0000256" key="2">
    <source>
        <dbReference type="ARBA" id="ARBA00023125"/>
    </source>
</evidence>
<evidence type="ECO:0000256" key="1">
    <source>
        <dbReference type="ARBA" id="ARBA00005446"/>
    </source>
</evidence>